<feature type="region of interest" description="Disordered" evidence="1">
    <location>
        <begin position="16"/>
        <end position="134"/>
    </location>
</feature>
<dbReference type="EMBL" id="WHVB01000002">
    <property type="protein sequence ID" value="KAF8486422.1"/>
    <property type="molecule type" value="Genomic_DNA"/>
</dbReference>
<evidence type="ECO:0000313" key="2">
    <source>
        <dbReference type="EMBL" id="KAF8486422.1"/>
    </source>
</evidence>
<keyword evidence="3" id="KW-1185">Reference proteome</keyword>
<proteinExistence type="predicted"/>
<dbReference type="AlphaFoldDB" id="A0A9P5TDU1"/>
<name>A0A9P5TDU1_9AGAM</name>
<comment type="caution">
    <text evidence="2">The sequence shown here is derived from an EMBL/GenBank/DDBJ whole genome shotgun (WGS) entry which is preliminary data.</text>
</comment>
<feature type="compositionally biased region" description="Basic residues" evidence="1">
    <location>
        <begin position="33"/>
        <end position="42"/>
    </location>
</feature>
<gene>
    <name evidence="2" type="ORF">DFH94DRAFT_679106</name>
</gene>
<protein>
    <submittedName>
        <fullName evidence="2">Uncharacterized protein</fullName>
    </submittedName>
</protein>
<evidence type="ECO:0000256" key="1">
    <source>
        <dbReference type="SAM" id="MobiDB-lite"/>
    </source>
</evidence>
<accession>A0A9P5TDU1</accession>
<organism evidence="2 3">
    <name type="scientific">Russula ochroleuca</name>
    <dbReference type="NCBI Taxonomy" id="152965"/>
    <lineage>
        <taxon>Eukaryota</taxon>
        <taxon>Fungi</taxon>
        <taxon>Dikarya</taxon>
        <taxon>Basidiomycota</taxon>
        <taxon>Agaricomycotina</taxon>
        <taxon>Agaricomycetes</taxon>
        <taxon>Russulales</taxon>
        <taxon>Russulaceae</taxon>
        <taxon>Russula</taxon>
    </lineage>
</organism>
<reference evidence="2" key="2">
    <citation type="journal article" date="2020" name="Nat. Commun.">
        <title>Large-scale genome sequencing of mycorrhizal fungi provides insights into the early evolution of symbiotic traits.</title>
        <authorList>
            <person name="Miyauchi S."/>
            <person name="Kiss E."/>
            <person name="Kuo A."/>
            <person name="Drula E."/>
            <person name="Kohler A."/>
            <person name="Sanchez-Garcia M."/>
            <person name="Morin E."/>
            <person name="Andreopoulos B."/>
            <person name="Barry K.W."/>
            <person name="Bonito G."/>
            <person name="Buee M."/>
            <person name="Carver A."/>
            <person name="Chen C."/>
            <person name="Cichocki N."/>
            <person name="Clum A."/>
            <person name="Culley D."/>
            <person name="Crous P.W."/>
            <person name="Fauchery L."/>
            <person name="Girlanda M."/>
            <person name="Hayes R.D."/>
            <person name="Keri Z."/>
            <person name="LaButti K."/>
            <person name="Lipzen A."/>
            <person name="Lombard V."/>
            <person name="Magnuson J."/>
            <person name="Maillard F."/>
            <person name="Murat C."/>
            <person name="Nolan M."/>
            <person name="Ohm R.A."/>
            <person name="Pangilinan J."/>
            <person name="Pereira M.F."/>
            <person name="Perotto S."/>
            <person name="Peter M."/>
            <person name="Pfister S."/>
            <person name="Riley R."/>
            <person name="Sitrit Y."/>
            <person name="Stielow J.B."/>
            <person name="Szollosi G."/>
            <person name="Zifcakova L."/>
            <person name="Stursova M."/>
            <person name="Spatafora J.W."/>
            <person name="Tedersoo L."/>
            <person name="Vaario L.M."/>
            <person name="Yamada A."/>
            <person name="Yan M."/>
            <person name="Wang P."/>
            <person name="Xu J."/>
            <person name="Bruns T."/>
            <person name="Baldrian P."/>
            <person name="Vilgalys R."/>
            <person name="Dunand C."/>
            <person name="Henrissat B."/>
            <person name="Grigoriev I.V."/>
            <person name="Hibbett D."/>
            <person name="Nagy L.G."/>
            <person name="Martin F.M."/>
        </authorList>
    </citation>
    <scope>NUCLEOTIDE SEQUENCE</scope>
    <source>
        <strain evidence="2">Prilba</strain>
    </source>
</reference>
<evidence type="ECO:0000313" key="3">
    <source>
        <dbReference type="Proteomes" id="UP000759537"/>
    </source>
</evidence>
<sequence>MSALTEDAGATVLMQGQGRQCGAQGVRTSTWRWQRKGQGCRRRGGDAGGKGVWQHRGRGHQCRGEGAGGEGIGVGVGKRGCSSGDGAGQGRATESEEEGKQTPPFEATDSHVEHRTEQAKEERNPHVTLFGSVS</sequence>
<feature type="compositionally biased region" description="Gly residues" evidence="1">
    <location>
        <begin position="65"/>
        <end position="89"/>
    </location>
</feature>
<dbReference type="Proteomes" id="UP000759537">
    <property type="component" value="Unassembled WGS sequence"/>
</dbReference>
<feature type="compositionally biased region" description="Basic and acidic residues" evidence="1">
    <location>
        <begin position="108"/>
        <end position="125"/>
    </location>
</feature>
<reference evidence="2" key="1">
    <citation type="submission" date="2019-10" db="EMBL/GenBank/DDBJ databases">
        <authorList>
            <consortium name="DOE Joint Genome Institute"/>
            <person name="Kuo A."/>
            <person name="Miyauchi S."/>
            <person name="Kiss E."/>
            <person name="Drula E."/>
            <person name="Kohler A."/>
            <person name="Sanchez-Garcia M."/>
            <person name="Andreopoulos B."/>
            <person name="Barry K.W."/>
            <person name="Bonito G."/>
            <person name="Buee M."/>
            <person name="Carver A."/>
            <person name="Chen C."/>
            <person name="Cichocki N."/>
            <person name="Clum A."/>
            <person name="Culley D."/>
            <person name="Crous P.W."/>
            <person name="Fauchery L."/>
            <person name="Girlanda M."/>
            <person name="Hayes R."/>
            <person name="Keri Z."/>
            <person name="LaButti K."/>
            <person name="Lipzen A."/>
            <person name="Lombard V."/>
            <person name="Magnuson J."/>
            <person name="Maillard F."/>
            <person name="Morin E."/>
            <person name="Murat C."/>
            <person name="Nolan M."/>
            <person name="Ohm R."/>
            <person name="Pangilinan J."/>
            <person name="Pereira M."/>
            <person name="Perotto S."/>
            <person name="Peter M."/>
            <person name="Riley R."/>
            <person name="Sitrit Y."/>
            <person name="Stielow B."/>
            <person name="Szollosi G."/>
            <person name="Zifcakova L."/>
            <person name="Stursova M."/>
            <person name="Spatafora J.W."/>
            <person name="Tedersoo L."/>
            <person name="Vaario L.-M."/>
            <person name="Yamada A."/>
            <person name="Yan M."/>
            <person name="Wang P."/>
            <person name="Xu J."/>
            <person name="Bruns T."/>
            <person name="Baldrian P."/>
            <person name="Vilgalys R."/>
            <person name="Henrissat B."/>
            <person name="Grigoriev I.V."/>
            <person name="Hibbett D."/>
            <person name="Nagy L.G."/>
            <person name="Martin F.M."/>
        </authorList>
    </citation>
    <scope>NUCLEOTIDE SEQUENCE</scope>
    <source>
        <strain evidence="2">Prilba</strain>
    </source>
</reference>